<feature type="compositionally biased region" description="Low complexity" evidence="1">
    <location>
        <begin position="499"/>
        <end position="513"/>
    </location>
</feature>
<dbReference type="EMBL" id="BBZA01000045">
    <property type="protein sequence ID" value="GAP62311.1"/>
    <property type="molecule type" value="Genomic_DNA"/>
</dbReference>
<comment type="caution">
    <text evidence="3">The sequence shown here is derived from an EMBL/GenBank/DDBJ whole genome shotgun (WGS) entry which is preliminary data.</text>
</comment>
<dbReference type="InterPro" id="IPR036415">
    <property type="entry name" value="Lamin_tail_dom_sf"/>
</dbReference>
<dbReference type="SUPFAM" id="SSF74853">
    <property type="entry name" value="Lamin A/C globular tail domain"/>
    <property type="match status" value="1"/>
</dbReference>
<dbReference type="PROSITE" id="PS51841">
    <property type="entry name" value="LTD"/>
    <property type="match status" value="1"/>
</dbReference>
<feature type="compositionally biased region" description="Low complexity" evidence="1">
    <location>
        <begin position="535"/>
        <end position="553"/>
    </location>
</feature>
<feature type="compositionally biased region" description="Low complexity" evidence="1">
    <location>
        <begin position="469"/>
        <end position="490"/>
    </location>
</feature>
<dbReference type="InterPro" id="IPR001322">
    <property type="entry name" value="Lamin_tail_dom"/>
</dbReference>
<dbReference type="InParanoid" id="A0A0M8K7E0"/>
<dbReference type="Gene3D" id="2.60.40.1260">
    <property type="entry name" value="Lamin Tail domain"/>
    <property type="match status" value="1"/>
</dbReference>
<protein>
    <recommendedName>
        <fullName evidence="2">LTD domain-containing protein</fullName>
    </recommendedName>
</protein>
<accession>A0A0M8K7E0</accession>
<name>A0A0M8K7E0_9CHLR</name>
<dbReference type="Proteomes" id="UP000037784">
    <property type="component" value="Unassembled WGS sequence"/>
</dbReference>
<evidence type="ECO:0000259" key="2">
    <source>
        <dbReference type="PROSITE" id="PS51841"/>
    </source>
</evidence>
<feature type="region of interest" description="Disordered" evidence="1">
    <location>
        <begin position="469"/>
        <end position="553"/>
    </location>
</feature>
<evidence type="ECO:0000256" key="1">
    <source>
        <dbReference type="SAM" id="MobiDB-lite"/>
    </source>
</evidence>
<gene>
    <name evidence="3" type="ORF">ARMA_0734</name>
</gene>
<reference evidence="4" key="2">
    <citation type="submission" date="2015-08" db="EMBL/GenBank/DDBJ databases">
        <title>Draft Genome Sequence of a Heterotrophic Facultative Anaerobic Bacterium Ardenticatena maritima Strain 110S.</title>
        <authorList>
            <person name="Kawaichi S."/>
            <person name="Yoshida T."/>
            <person name="Sako Y."/>
            <person name="Nakamura R."/>
        </authorList>
    </citation>
    <scope>NUCLEOTIDE SEQUENCE [LARGE SCALE GENOMIC DNA]</scope>
    <source>
        <strain evidence="4">110S</strain>
    </source>
</reference>
<evidence type="ECO:0000313" key="4">
    <source>
        <dbReference type="Proteomes" id="UP000037784"/>
    </source>
</evidence>
<dbReference type="AlphaFoldDB" id="A0A0M8K7E0"/>
<sequence>MVTSERSIWYTPALGTYTDTCTFTLTDNIATSNTASLTVYVRQKFDTRQVIFNEIMWGNGDYEYIELKNPDTTNSVVIRLAFKITVSNSDATPFSEIVIDPPAPAPLIPATETILLYPGAYYLIERQANSTDIAGDILWGTDRLSDSGALLELFDVDENFAAFERANRNGAWYAGSSTTSMARTGNPPDDGGLSTSWCTSALGTSRDGSGATIYGTPRERNNCGTLSALSPLSQGRVATAASPTPMPLPTQTPVIAFDPLVSRAPRLPTHRDARAPVRLSEVRTYGVNGADDEFIELYNQSNESIDLEGWSIWVSAHPNLASRWFEFPSVRLLPGQHLLLAGPGYHSPIPPDLVYTTGIPKRVGIALVEPDGLTIADEVGWTAQTLFGEGTPLDSSYAQTFFDGAWGRRSDGAYGLCRDTNDNARDFVWQLATPQNRHSGSGMCNALSIIGPTPQPHPTLPPVLVLTSIPTRSPTPTNTPTPGQGGMPTPTYSPLPMFPSKTTTPPLPITSTPTPTPTPTSTPIPMSTPTPTPTNTPTLTNTSTPTSTPTNTPTPLLEPALTPFPPTPSTCGVRLTRLFQQEGVWFIEMVNATEQPLSPSTWTLTWSDPAPLMVLTLLADDAILAPQIKVPAASPVKLALEKVQWLPAQRLMAQIGWAQSVAFEWDMTFADGCHFLWSSDSSEYPIVAPTQK</sequence>
<reference evidence="3 4" key="1">
    <citation type="journal article" date="2015" name="Genome Announc.">
        <title>Draft Genome Sequence of a Heterotrophic Facultative Anaerobic Thermophilic Bacterium, Ardenticatena maritima Strain 110ST.</title>
        <authorList>
            <person name="Kawaichi S."/>
            <person name="Yoshida T."/>
            <person name="Sako Y."/>
            <person name="Nakamura R."/>
        </authorList>
    </citation>
    <scope>NUCLEOTIDE SEQUENCE [LARGE SCALE GENOMIC DNA]</scope>
    <source>
        <strain evidence="3 4">110S</strain>
    </source>
</reference>
<dbReference type="Pfam" id="PF00932">
    <property type="entry name" value="LTD"/>
    <property type="match status" value="1"/>
</dbReference>
<feature type="compositionally biased region" description="Pro residues" evidence="1">
    <location>
        <begin position="514"/>
        <end position="534"/>
    </location>
</feature>
<keyword evidence="4" id="KW-1185">Reference proteome</keyword>
<feature type="domain" description="LTD" evidence="2">
    <location>
        <begin position="265"/>
        <end position="383"/>
    </location>
</feature>
<organism evidence="3 4">
    <name type="scientific">Ardenticatena maritima</name>
    <dbReference type="NCBI Taxonomy" id="872965"/>
    <lineage>
        <taxon>Bacteria</taxon>
        <taxon>Bacillati</taxon>
        <taxon>Chloroflexota</taxon>
        <taxon>Ardenticatenia</taxon>
        <taxon>Ardenticatenales</taxon>
        <taxon>Ardenticatenaceae</taxon>
        <taxon>Ardenticatena</taxon>
    </lineage>
</organism>
<proteinExistence type="predicted"/>
<evidence type="ECO:0000313" key="3">
    <source>
        <dbReference type="EMBL" id="GAP62311.1"/>
    </source>
</evidence>